<protein>
    <submittedName>
        <fullName evidence="2">Uncharacterized protein</fullName>
    </submittedName>
</protein>
<proteinExistence type="predicted"/>
<reference evidence="2" key="1">
    <citation type="submission" date="2021-02" db="EMBL/GenBank/DDBJ databases">
        <authorList>
            <person name="Dougan E. K."/>
            <person name="Rhodes N."/>
            <person name="Thang M."/>
            <person name="Chan C."/>
        </authorList>
    </citation>
    <scope>NUCLEOTIDE SEQUENCE</scope>
</reference>
<feature type="region of interest" description="Disordered" evidence="1">
    <location>
        <begin position="104"/>
        <end position="137"/>
    </location>
</feature>
<dbReference type="EMBL" id="CAJNNW010032944">
    <property type="protein sequence ID" value="CAE8716328.1"/>
    <property type="molecule type" value="Genomic_DNA"/>
</dbReference>
<evidence type="ECO:0000256" key="1">
    <source>
        <dbReference type="SAM" id="MobiDB-lite"/>
    </source>
</evidence>
<organism evidence="2 3">
    <name type="scientific">Polarella glacialis</name>
    <name type="common">Dinoflagellate</name>
    <dbReference type="NCBI Taxonomy" id="89957"/>
    <lineage>
        <taxon>Eukaryota</taxon>
        <taxon>Sar</taxon>
        <taxon>Alveolata</taxon>
        <taxon>Dinophyceae</taxon>
        <taxon>Suessiales</taxon>
        <taxon>Suessiaceae</taxon>
        <taxon>Polarella</taxon>
    </lineage>
</organism>
<feature type="non-terminal residue" evidence="2">
    <location>
        <position position="1"/>
    </location>
</feature>
<dbReference type="Proteomes" id="UP000626109">
    <property type="component" value="Unassembled WGS sequence"/>
</dbReference>
<evidence type="ECO:0000313" key="3">
    <source>
        <dbReference type="Proteomes" id="UP000626109"/>
    </source>
</evidence>
<comment type="caution">
    <text evidence="2">The sequence shown here is derived from an EMBL/GenBank/DDBJ whole genome shotgun (WGS) entry which is preliminary data.</text>
</comment>
<dbReference type="AlphaFoldDB" id="A0A813KW37"/>
<accession>A0A813KW37</accession>
<gene>
    <name evidence="2" type="ORF">PGLA2088_LOCUS39012</name>
</gene>
<sequence>MAGRRTGLPGSARRRLRRRVVLKTTAPSSIKATPTPGTSPEYLSLATRLGHVEQETARLSAEVAGSLARKVQDVCERLERVEMLLFSCNFDQFGEIDEMLRSWKGTSQPSFQPPKRSKSLANAKPEATPRNRPCKGLPAIAESVASLDRWTCDAMEELTTE</sequence>
<evidence type="ECO:0000313" key="2">
    <source>
        <dbReference type="EMBL" id="CAE8716328.1"/>
    </source>
</evidence>
<name>A0A813KW37_POLGL</name>